<accession>A0A6A6SQS0</accession>
<dbReference type="AlphaFoldDB" id="A0A6A6SQS0"/>
<dbReference type="Proteomes" id="UP000799324">
    <property type="component" value="Unassembled WGS sequence"/>
</dbReference>
<sequence length="275" mass="31316">MASSGEGTSFRHLPYELRKQIYVDCLSTDGQQLDATFTLQNDVLKGPPIMGLLLADKETHAEVFNLLFSEFRLCLVDTERPHRFILRSLLKSLKSIDRSRVKKIYLLNFTVQGLVRELESGHYDLWERWNGEPKSILKDICSTFALLPIVFPALSQLDAEFDVCDCLRGSTPTTTRDDSPISWITGSDRVRYSPWASAIYVLSNTVFVKSLDIRVFWHDRIEKRRREVGIISNPSSDKIRKALQSICLDTLRKRLPAKSLTGMDAGSADVCRDKD</sequence>
<organism evidence="1 2">
    <name type="scientific">Lophiostoma macrostomum CBS 122681</name>
    <dbReference type="NCBI Taxonomy" id="1314788"/>
    <lineage>
        <taxon>Eukaryota</taxon>
        <taxon>Fungi</taxon>
        <taxon>Dikarya</taxon>
        <taxon>Ascomycota</taxon>
        <taxon>Pezizomycotina</taxon>
        <taxon>Dothideomycetes</taxon>
        <taxon>Pleosporomycetidae</taxon>
        <taxon>Pleosporales</taxon>
        <taxon>Lophiostomataceae</taxon>
        <taxon>Lophiostoma</taxon>
    </lineage>
</organism>
<reference evidence="1" key="1">
    <citation type="journal article" date="2020" name="Stud. Mycol.">
        <title>101 Dothideomycetes genomes: a test case for predicting lifestyles and emergence of pathogens.</title>
        <authorList>
            <person name="Haridas S."/>
            <person name="Albert R."/>
            <person name="Binder M."/>
            <person name="Bloem J."/>
            <person name="Labutti K."/>
            <person name="Salamov A."/>
            <person name="Andreopoulos B."/>
            <person name="Baker S."/>
            <person name="Barry K."/>
            <person name="Bills G."/>
            <person name="Bluhm B."/>
            <person name="Cannon C."/>
            <person name="Castanera R."/>
            <person name="Culley D."/>
            <person name="Daum C."/>
            <person name="Ezra D."/>
            <person name="Gonzalez J."/>
            <person name="Henrissat B."/>
            <person name="Kuo A."/>
            <person name="Liang C."/>
            <person name="Lipzen A."/>
            <person name="Lutzoni F."/>
            <person name="Magnuson J."/>
            <person name="Mondo S."/>
            <person name="Nolan M."/>
            <person name="Ohm R."/>
            <person name="Pangilinan J."/>
            <person name="Park H.-J."/>
            <person name="Ramirez L."/>
            <person name="Alfaro M."/>
            <person name="Sun H."/>
            <person name="Tritt A."/>
            <person name="Yoshinaga Y."/>
            <person name="Zwiers L.-H."/>
            <person name="Turgeon B."/>
            <person name="Goodwin S."/>
            <person name="Spatafora J."/>
            <person name="Crous P."/>
            <person name="Grigoriev I."/>
        </authorList>
    </citation>
    <scope>NUCLEOTIDE SEQUENCE</scope>
    <source>
        <strain evidence="1">CBS 122681</strain>
    </source>
</reference>
<evidence type="ECO:0000313" key="1">
    <source>
        <dbReference type="EMBL" id="KAF2650196.1"/>
    </source>
</evidence>
<proteinExistence type="predicted"/>
<evidence type="ECO:0000313" key="2">
    <source>
        <dbReference type="Proteomes" id="UP000799324"/>
    </source>
</evidence>
<gene>
    <name evidence="1" type="ORF">K491DRAFT_782779</name>
</gene>
<protein>
    <submittedName>
        <fullName evidence="1">Uncharacterized protein</fullName>
    </submittedName>
</protein>
<keyword evidence="2" id="KW-1185">Reference proteome</keyword>
<name>A0A6A6SQS0_9PLEO</name>
<dbReference type="EMBL" id="MU004463">
    <property type="protein sequence ID" value="KAF2650196.1"/>
    <property type="molecule type" value="Genomic_DNA"/>
</dbReference>